<feature type="transmembrane region" description="Helical" evidence="1">
    <location>
        <begin position="94"/>
        <end position="114"/>
    </location>
</feature>
<keyword evidence="1" id="KW-0472">Membrane</keyword>
<evidence type="ECO:0000313" key="2">
    <source>
        <dbReference type="EMBL" id="CAL1586620.1"/>
    </source>
</evidence>
<sequence length="115" mass="12911">MAQETLYSTAGWGSGQILLFTILHQLHNICQLVVMLLLLAVMVTRDQGARRVLRKACLQDGSRSSTMESGRWDNENFNREACNRVKVSSLHCHFEFGCGFFGLCFSLFGGPMAMF</sequence>
<feature type="transmembrane region" description="Helical" evidence="1">
    <location>
        <begin position="17"/>
        <end position="44"/>
    </location>
</feature>
<evidence type="ECO:0000313" key="3">
    <source>
        <dbReference type="Proteomes" id="UP001497482"/>
    </source>
</evidence>
<proteinExistence type="predicted"/>
<dbReference type="EMBL" id="OZ035839">
    <property type="protein sequence ID" value="CAL1586620.1"/>
    <property type="molecule type" value="Genomic_DNA"/>
</dbReference>
<keyword evidence="3" id="KW-1185">Reference proteome</keyword>
<gene>
    <name evidence="2" type="ORF">KC01_LOCUS16649</name>
</gene>
<dbReference type="AlphaFoldDB" id="A0AAV2KFB3"/>
<reference evidence="2 3" key="1">
    <citation type="submission" date="2024-04" db="EMBL/GenBank/DDBJ databases">
        <authorList>
            <person name="Waldvogel A.-M."/>
            <person name="Schoenle A."/>
        </authorList>
    </citation>
    <scope>NUCLEOTIDE SEQUENCE [LARGE SCALE GENOMIC DNA]</scope>
</reference>
<organism evidence="2 3">
    <name type="scientific">Knipowitschia caucasica</name>
    <name type="common">Caucasian dwarf goby</name>
    <name type="synonym">Pomatoschistus caucasicus</name>
    <dbReference type="NCBI Taxonomy" id="637954"/>
    <lineage>
        <taxon>Eukaryota</taxon>
        <taxon>Metazoa</taxon>
        <taxon>Chordata</taxon>
        <taxon>Craniata</taxon>
        <taxon>Vertebrata</taxon>
        <taxon>Euteleostomi</taxon>
        <taxon>Actinopterygii</taxon>
        <taxon>Neopterygii</taxon>
        <taxon>Teleostei</taxon>
        <taxon>Neoteleostei</taxon>
        <taxon>Acanthomorphata</taxon>
        <taxon>Gobiaria</taxon>
        <taxon>Gobiiformes</taxon>
        <taxon>Gobioidei</taxon>
        <taxon>Gobiidae</taxon>
        <taxon>Gobiinae</taxon>
        <taxon>Knipowitschia</taxon>
    </lineage>
</organism>
<keyword evidence="1" id="KW-1133">Transmembrane helix</keyword>
<name>A0AAV2KFB3_KNICA</name>
<evidence type="ECO:0000256" key="1">
    <source>
        <dbReference type="SAM" id="Phobius"/>
    </source>
</evidence>
<keyword evidence="1" id="KW-0812">Transmembrane</keyword>
<dbReference type="Proteomes" id="UP001497482">
    <property type="component" value="Chromosome 17"/>
</dbReference>
<protein>
    <submittedName>
        <fullName evidence="2">Uncharacterized protein</fullName>
    </submittedName>
</protein>
<accession>A0AAV2KFB3</accession>